<evidence type="ECO:0000259" key="7">
    <source>
        <dbReference type="Pfam" id="PF00248"/>
    </source>
</evidence>
<evidence type="ECO:0000256" key="4">
    <source>
        <dbReference type="PIRSR" id="PIRSR000097-1"/>
    </source>
</evidence>
<dbReference type="AlphaFoldDB" id="A0A8T0J7M8"/>
<name>A0A8T0J7M8_CERPU</name>
<dbReference type="InterPro" id="IPR044498">
    <property type="entry name" value="AKR4C"/>
</dbReference>
<dbReference type="InterPro" id="IPR018170">
    <property type="entry name" value="Aldo/ket_reductase_CS"/>
</dbReference>
<dbReference type="PANTHER" id="PTHR11732">
    <property type="entry name" value="ALDO/KETO REDUCTASE"/>
    <property type="match status" value="1"/>
</dbReference>
<dbReference type="PROSITE" id="PS00798">
    <property type="entry name" value="ALDOKETO_REDUCTASE_1"/>
    <property type="match status" value="1"/>
</dbReference>
<dbReference type="Gene3D" id="3.20.20.100">
    <property type="entry name" value="NADP-dependent oxidoreductase domain"/>
    <property type="match status" value="1"/>
</dbReference>
<keyword evidence="3" id="KW-0560">Oxidoreductase</keyword>
<sequence length="332" mass="37404">MCAAYLPIVCSVFTMGKQALEAMPRFKLNSGASIPAVGLGTWQSEPGLVGKAVKEAVKVGYRHIDCAKAYKNEKEVGDALQELYKEGIVKREDLWITSKLWCTDHNDVEEALKGSIERLQCEYLDLYLVHWPCALKKDAEGTGPEDFVPLNIKGTWAAMEKCYESGLAKSIGISNFTVEKTKSLLSHCKVRPAVNQVECHPLWQQKKLWPYLKSEGIHLTAYSPIGSSNSPFADINVLELPTITKMAEKYKRSPAQIALRWNIQQGHSVLPKSTHADRLASNIELFDFEISEEDLDEFAKIEQHRLLRGDEMWVNDSTSPYKTVEELWDGDI</sequence>
<dbReference type="PROSITE" id="PS00062">
    <property type="entry name" value="ALDOKETO_REDUCTASE_2"/>
    <property type="match status" value="1"/>
</dbReference>
<feature type="active site" description="Proton donor" evidence="4">
    <location>
        <position position="70"/>
    </location>
</feature>
<dbReference type="FunFam" id="3.20.20.100:FF:000013">
    <property type="entry name" value="NADPH-dependent codeinone reductase 1-1"/>
    <property type="match status" value="1"/>
</dbReference>
<feature type="site" description="Lowers pKa of active site Tyr" evidence="6">
    <location>
        <position position="99"/>
    </location>
</feature>
<evidence type="ECO:0000256" key="2">
    <source>
        <dbReference type="ARBA" id="ARBA00022857"/>
    </source>
</evidence>
<keyword evidence="2" id="KW-0521">NADP</keyword>
<dbReference type="InterPro" id="IPR020471">
    <property type="entry name" value="AKR"/>
</dbReference>
<dbReference type="PRINTS" id="PR00069">
    <property type="entry name" value="ALDKETRDTASE"/>
</dbReference>
<keyword evidence="9" id="KW-1185">Reference proteome</keyword>
<protein>
    <recommendedName>
        <fullName evidence="7">NADP-dependent oxidoreductase domain-containing protein</fullName>
    </recommendedName>
</protein>
<dbReference type="PROSITE" id="PS00063">
    <property type="entry name" value="ALDOKETO_REDUCTASE_3"/>
    <property type="match status" value="1"/>
</dbReference>
<organism evidence="8 9">
    <name type="scientific">Ceratodon purpureus</name>
    <name type="common">Fire moss</name>
    <name type="synonym">Dicranum purpureum</name>
    <dbReference type="NCBI Taxonomy" id="3225"/>
    <lineage>
        <taxon>Eukaryota</taxon>
        <taxon>Viridiplantae</taxon>
        <taxon>Streptophyta</taxon>
        <taxon>Embryophyta</taxon>
        <taxon>Bryophyta</taxon>
        <taxon>Bryophytina</taxon>
        <taxon>Bryopsida</taxon>
        <taxon>Dicranidae</taxon>
        <taxon>Pseudoditrichales</taxon>
        <taxon>Ditrichaceae</taxon>
        <taxon>Ceratodon</taxon>
    </lineage>
</organism>
<evidence type="ECO:0000256" key="6">
    <source>
        <dbReference type="PIRSR" id="PIRSR000097-3"/>
    </source>
</evidence>
<evidence type="ECO:0000313" key="9">
    <source>
        <dbReference type="Proteomes" id="UP000822688"/>
    </source>
</evidence>
<gene>
    <name evidence="8" type="ORF">KC19_1G160900</name>
</gene>
<comment type="caution">
    <text evidence="8">The sequence shown here is derived from an EMBL/GenBank/DDBJ whole genome shotgun (WGS) entry which is preliminary data.</text>
</comment>
<accession>A0A8T0J7M8</accession>
<proteinExistence type="inferred from homology"/>
<evidence type="ECO:0000256" key="5">
    <source>
        <dbReference type="PIRSR" id="PIRSR000097-2"/>
    </source>
</evidence>
<reference evidence="8" key="1">
    <citation type="submission" date="2020-06" db="EMBL/GenBank/DDBJ databases">
        <title>WGS assembly of Ceratodon purpureus strain R40.</title>
        <authorList>
            <person name="Carey S.B."/>
            <person name="Jenkins J."/>
            <person name="Shu S."/>
            <person name="Lovell J.T."/>
            <person name="Sreedasyam A."/>
            <person name="Maumus F."/>
            <person name="Tiley G.P."/>
            <person name="Fernandez-Pozo N."/>
            <person name="Barry K."/>
            <person name="Chen C."/>
            <person name="Wang M."/>
            <person name="Lipzen A."/>
            <person name="Daum C."/>
            <person name="Saski C.A."/>
            <person name="Payton A.C."/>
            <person name="Mcbreen J.C."/>
            <person name="Conrad R.E."/>
            <person name="Kollar L.M."/>
            <person name="Olsson S."/>
            <person name="Huttunen S."/>
            <person name="Landis J.B."/>
            <person name="Wickett N.J."/>
            <person name="Johnson M.G."/>
            <person name="Rensing S.A."/>
            <person name="Grimwood J."/>
            <person name="Schmutz J."/>
            <person name="Mcdaniel S.F."/>
        </authorList>
    </citation>
    <scope>NUCLEOTIDE SEQUENCE</scope>
    <source>
        <strain evidence="8">R40</strain>
    </source>
</reference>
<dbReference type="GO" id="GO:0016491">
    <property type="term" value="F:oxidoreductase activity"/>
    <property type="evidence" value="ECO:0007669"/>
    <property type="project" value="UniProtKB-KW"/>
</dbReference>
<evidence type="ECO:0000313" key="8">
    <source>
        <dbReference type="EMBL" id="KAG0591242.1"/>
    </source>
</evidence>
<feature type="domain" description="NADP-dependent oxidoreductase" evidence="7">
    <location>
        <begin position="37"/>
        <end position="301"/>
    </location>
</feature>
<dbReference type="SUPFAM" id="SSF51430">
    <property type="entry name" value="NAD(P)-linked oxidoreductase"/>
    <property type="match status" value="1"/>
</dbReference>
<evidence type="ECO:0000256" key="3">
    <source>
        <dbReference type="ARBA" id="ARBA00023002"/>
    </source>
</evidence>
<dbReference type="InterPro" id="IPR023210">
    <property type="entry name" value="NADP_OxRdtase_dom"/>
</dbReference>
<dbReference type="InterPro" id="IPR036812">
    <property type="entry name" value="NAD(P)_OxRdtase_dom_sf"/>
</dbReference>
<dbReference type="CDD" id="cd19125">
    <property type="entry name" value="AKR_AKR4C1-15"/>
    <property type="match status" value="1"/>
</dbReference>
<dbReference type="PIRSF" id="PIRSF000097">
    <property type="entry name" value="AKR"/>
    <property type="match status" value="1"/>
</dbReference>
<dbReference type="EMBL" id="CM026421">
    <property type="protein sequence ID" value="KAG0591242.1"/>
    <property type="molecule type" value="Genomic_DNA"/>
</dbReference>
<evidence type="ECO:0000256" key="1">
    <source>
        <dbReference type="ARBA" id="ARBA00007905"/>
    </source>
</evidence>
<feature type="binding site" evidence="5">
    <location>
        <position position="130"/>
    </location>
    <ligand>
        <name>substrate</name>
    </ligand>
</feature>
<dbReference type="Proteomes" id="UP000822688">
    <property type="component" value="Chromosome 1"/>
</dbReference>
<dbReference type="Pfam" id="PF00248">
    <property type="entry name" value="Aldo_ket_red"/>
    <property type="match status" value="1"/>
</dbReference>
<comment type="similarity">
    <text evidence="1">Belongs to the aldo/keto reductase family.</text>
</comment>